<feature type="chain" id="PRO_5046102676" description="Acetylxylan esterase" evidence="1">
    <location>
        <begin position="17"/>
        <end position="377"/>
    </location>
</feature>
<dbReference type="InterPro" id="IPR036514">
    <property type="entry name" value="SGNH_hydro_sf"/>
</dbReference>
<keyword evidence="3" id="KW-1185">Reference proteome</keyword>
<evidence type="ECO:0008006" key="4">
    <source>
        <dbReference type="Google" id="ProtNLM"/>
    </source>
</evidence>
<gene>
    <name evidence="2" type="ORF">TeGR_g13638</name>
</gene>
<accession>A0ABQ6N214</accession>
<keyword evidence="1" id="KW-0732">Signal</keyword>
<evidence type="ECO:0000313" key="2">
    <source>
        <dbReference type="EMBL" id="GMI37606.1"/>
    </source>
</evidence>
<organism evidence="2 3">
    <name type="scientific">Tetraparma gracilis</name>
    <dbReference type="NCBI Taxonomy" id="2962635"/>
    <lineage>
        <taxon>Eukaryota</taxon>
        <taxon>Sar</taxon>
        <taxon>Stramenopiles</taxon>
        <taxon>Ochrophyta</taxon>
        <taxon>Bolidophyceae</taxon>
        <taxon>Parmales</taxon>
        <taxon>Triparmaceae</taxon>
        <taxon>Tetraparma</taxon>
    </lineage>
</organism>
<dbReference type="Pfam" id="PF00657">
    <property type="entry name" value="Lipase_GDSL"/>
    <property type="match status" value="1"/>
</dbReference>
<evidence type="ECO:0000256" key="1">
    <source>
        <dbReference type="SAM" id="SignalP"/>
    </source>
</evidence>
<evidence type="ECO:0000313" key="3">
    <source>
        <dbReference type="Proteomes" id="UP001165060"/>
    </source>
</evidence>
<proteinExistence type="predicted"/>
<dbReference type="EMBL" id="BRYB01001983">
    <property type="protein sequence ID" value="GMI37606.1"/>
    <property type="molecule type" value="Genomic_DNA"/>
</dbReference>
<name>A0ABQ6N214_9STRA</name>
<comment type="caution">
    <text evidence="2">The sequence shown here is derived from an EMBL/GenBank/DDBJ whole genome shotgun (WGS) entry which is preliminary data.</text>
</comment>
<dbReference type="SUPFAM" id="SSF52266">
    <property type="entry name" value="SGNH hydrolase"/>
    <property type="match status" value="1"/>
</dbReference>
<protein>
    <recommendedName>
        <fullName evidence="4">Acetylxylan esterase</fullName>
    </recommendedName>
</protein>
<dbReference type="InterPro" id="IPR052762">
    <property type="entry name" value="PCW_deacetylase/CE"/>
</dbReference>
<dbReference type="Gene3D" id="3.40.50.1110">
    <property type="entry name" value="SGNH hydrolase"/>
    <property type="match status" value="1"/>
</dbReference>
<dbReference type="PANTHER" id="PTHR37834">
    <property type="entry name" value="GDSL-LIKE LIPASE/ACYLHYDROLASE DOMAIN PROTEIN (AFU_ORTHOLOGUE AFUA_2G00620)"/>
    <property type="match status" value="1"/>
</dbReference>
<dbReference type="InterPro" id="IPR001087">
    <property type="entry name" value="GDSL"/>
</dbReference>
<dbReference type="Proteomes" id="UP001165060">
    <property type="component" value="Unassembled WGS sequence"/>
</dbReference>
<feature type="signal peptide" evidence="1">
    <location>
        <begin position="1"/>
        <end position="16"/>
    </location>
</feature>
<dbReference type="PANTHER" id="PTHR37834:SF2">
    <property type="entry name" value="ESTERASE, SGNH HYDROLASE-TYPE"/>
    <property type="match status" value="1"/>
</dbReference>
<sequence length="377" mass="39308">MRAALCCFLLPPLLAASPPFRVIGRSCGSSDSSGYVSIGWPLSGIGFEISAGGEPAEFTVNISLPPIEWYDAKGLLEDGVRLGVFVGSDKVAEVLVTPRDASPARAFAVPASPGGAPSRVRVLRLSEDLYAGGGGNAVRIGGLSSERALGPLPPVPKVLFVGDSDTAGFGIHSHPYDPACLNPYNLWSSVGDASLSWAAQLAGLMGVEPTVTAVSGVGIEEAYGNKPWAAYRDGACPFDAEEWDYDAEMAPEKVVILLGPNDCGKSNGNVCPDGWAEQYAETLQHYADAYGPGSGELFSVVGGSSSGWNPALVEALGNATDAYNAGVGEGGKRARVIELSKDVWDEINDHANGFNGCFGHYNEKGHAKVAQDLIGQF</sequence>
<reference evidence="2 3" key="1">
    <citation type="journal article" date="2023" name="Commun. Biol.">
        <title>Genome analysis of Parmales, the sister group of diatoms, reveals the evolutionary specialization of diatoms from phago-mixotrophs to photoautotrophs.</title>
        <authorList>
            <person name="Ban H."/>
            <person name="Sato S."/>
            <person name="Yoshikawa S."/>
            <person name="Yamada K."/>
            <person name="Nakamura Y."/>
            <person name="Ichinomiya M."/>
            <person name="Sato N."/>
            <person name="Blanc-Mathieu R."/>
            <person name="Endo H."/>
            <person name="Kuwata A."/>
            <person name="Ogata H."/>
        </authorList>
    </citation>
    <scope>NUCLEOTIDE SEQUENCE [LARGE SCALE GENOMIC DNA]</scope>
</reference>